<evidence type="ECO:0000313" key="3">
    <source>
        <dbReference type="Proteomes" id="UP000230002"/>
    </source>
</evidence>
<sequence length="301" mass="32979">MSGEVRIGDVGYLRDGHFCFLFNTMLGADDPVNLQQGVPDDFVVFNVPQPPLHWENEITDTQLHSKTVRSMEVAATMPMTETVASASVGLRYQCNADSGALLLLKQPAHKTVLDCPLHIKKYMMTHLASWHDFANRLGIGLDEKDIVFISGFLKATVWATAAFSNNSDSAELVIAGGCFVPAASGAFRVSVSRGVEASVASRAGPQGRVSTWTDGADQGFKYDQCIFLSYYKMKCRGMLRRPRVMRAAAGPHTLPGKHDDDDYSSPDIPSSLSTSSASQESKYVERSYDPVNELLDYILKV</sequence>
<organism evidence="2 3">
    <name type="scientific">Ganoderma sinense ZZ0214-1</name>
    <dbReference type="NCBI Taxonomy" id="1077348"/>
    <lineage>
        <taxon>Eukaryota</taxon>
        <taxon>Fungi</taxon>
        <taxon>Dikarya</taxon>
        <taxon>Basidiomycota</taxon>
        <taxon>Agaricomycotina</taxon>
        <taxon>Agaricomycetes</taxon>
        <taxon>Polyporales</taxon>
        <taxon>Polyporaceae</taxon>
        <taxon>Ganoderma</taxon>
    </lineage>
</organism>
<reference evidence="2 3" key="1">
    <citation type="journal article" date="2015" name="Sci. Rep.">
        <title>Chromosome-level genome map provides insights into diverse defense mechanisms in the medicinal fungus Ganoderma sinense.</title>
        <authorList>
            <person name="Zhu Y."/>
            <person name="Xu J."/>
            <person name="Sun C."/>
            <person name="Zhou S."/>
            <person name="Xu H."/>
            <person name="Nelson D.R."/>
            <person name="Qian J."/>
            <person name="Song J."/>
            <person name="Luo H."/>
            <person name="Xiang L."/>
            <person name="Li Y."/>
            <person name="Xu Z."/>
            <person name="Ji A."/>
            <person name="Wang L."/>
            <person name="Lu S."/>
            <person name="Hayward A."/>
            <person name="Sun W."/>
            <person name="Li X."/>
            <person name="Schwartz D.C."/>
            <person name="Wang Y."/>
            <person name="Chen S."/>
        </authorList>
    </citation>
    <scope>NUCLEOTIDE SEQUENCE [LARGE SCALE GENOMIC DNA]</scope>
    <source>
        <strain evidence="2 3">ZZ0214-1</strain>
    </source>
</reference>
<comment type="caution">
    <text evidence="2">The sequence shown here is derived from an EMBL/GenBank/DDBJ whole genome shotgun (WGS) entry which is preliminary data.</text>
</comment>
<dbReference type="EMBL" id="AYKW01000003">
    <property type="protein sequence ID" value="PIL35414.1"/>
    <property type="molecule type" value="Genomic_DNA"/>
</dbReference>
<feature type="compositionally biased region" description="Low complexity" evidence="1">
    <location>
        <begin position="265"/>
        <end position="281"/>
    </location>
</feature>
<dbReference type="STRING" id="1077348.A0A2G8SNR8"/>
<feature type="region of interest" description="Disordered" evidence="1">
    <location>
        <begin position="249"/>
        <end position="285"/>
    </location>
</feature>
<keyword evidence="3" id="KW-1185">Reference proteome</keyword>
<dbReference type="Proteomes" id="UP000230002">
    <property type="component" value="Unassembled WGS sequence"/>
</dbReference>
<accession>A0A2G8SNR8</accession>
<protein>
    <submittedName>
        <fullName evidence="2">Uncharacterized protein</fullName>
    </submittedName>
</protein>
<dbReference type="AlphaFoldDB" id="A0A2G8SNR8"/>
<name>A0A2G8SNR8_9APHY</name>
<evidence type="ECO:0000256" key="1">
    <source>
        <dbReference type="SAM" id="MobiDB-lite"/>
    </source>
</evidence>
<proteinExistence type="predicted"/>
<gene>
    <name evidence="2" type="ORF">GSI_02140</name>
</gene>
<dbReference type="OrthoDB" id="3222453at2759"/>
<evidence type="ECO:0000313" key="2">
    <source>
        <dbReference type="EMBL" id="PIL35414.1"/>
    </source>
</evidence>